<gene>
    <name evidence="7" type="ORF">GCL60_04540</name>
</gene>
<name>A0A6N6VYR7_9BACT</name>
<accession>A0A6N6VYR7</accession>
<keyword evidence="3" id="KW-0378">Hydrolase</keyword>
<dbReference type="AlphaFoldDB" id="A0A6N6VYR7"/>
<dbReference type="EMBL" id="WFLM01000002">
    <property type="protein sequence ID" value="KAB8039528.1"/>
    <property type="molecule type" value="Genomic_DNA"/>
</dbReference>
<reference evidence="7 8" key="1">
    <citation type="submission" date="2019-10" db="EMBL/GenBank/DDBJ databases">
        <title>New species of Slilvanegrellaceae.</title>
        <authorList>
            <person name="Pitt A."/>
            <person name="Hahn M.W."/>
        </authorList>
    </citation>
    <scope>NUCLEOTIDE SEQUENCE [LARGE SCALE GENOMIC DNA]</scope>
    <source>
        <strain evidence="7 8">SP-Ram-0.45-NSY-1</strain>
    </source>
</reference>
<evidence type="ECO:0000259" key="6">
    <source>
        <dbReference type="Pfam" id="PF00082"/>
    </source>
</evidence>
<dbReference type="InterPro" id="IPR000209">
    <property type="entry name" value="Peptidase_S8/S53_dom"/>
</dbReference>
<comment type="similarity">
    <text evidence="1 5">Belongs to the peptidase S8 family.</text>
</comment>
<keyword evidence="4" id="KW-0720">Serine protease</keyword>
<dbReference type="PROSITE" id="PS50231">
    <property type="entry name" value="RICIN_B_LECTIN"/>
    <property type="match status" value="1"/>
</dbReference>
<dbReference type="Proteomes" id="UP000437748">
    <property type="component" value="Unassembled WGS sequence"/>
</dbReference>
<keyword evidence="8" id="KW-1185">Reference proteome</keyword>
<dbReference type="RefSeq" id="WP_153418764.1">
    <property type="nucleotide sequence ID" value="NZ_WFLM01000002.1"/>
</dbReference>
<dbReference type="PANTHER" id="PTHR43806">
    <property type="entry name" value="PEPTIDASE S8"/>
    <property type="match status" value="1"/>
</dbReference>
<dbReference type="OrthoDB" id="5291530at2"/>
<evidence type="ECO:0000256" key="5">
    <source>
        <dbReference type="PROSITE-ProRule" id="PRU01240"/>
    </source>
</evidence>
<dbReference type="PROSITE" id="PS51892">
    <property type="entry name" value="SUBTILASE"/>
    <property type="match status" value="1"/>
</dbReference>
<dbReference type="Pfam" id="PF00082">
    <property type="entry name" value="Peptidase_S8"/>
    <property type="match status" value="1"/>
</dbReference>
<dbReference type="InterPro" id="IPR036852">
    <property type="entry name" value="Peptidase_S8/S53_dom_sf"/>
</dbReference>
<feature type="domain" description="Peptidase S8/S53" evidence="6">
    <location>
        <begin position="47"/>
        <end position="309"/>
    </location>
</feature>
<organism evidence="7 8">
    <name type="scientific">Silvanigrella paludirubra</name>
    <dbReference type="NCBI Taxonomy" id="2499159"/>
    <lineage>
        <taxon>Bacteria</taxon>
        <taxon>Pseudomonadati</taxon>
        <taxon>Bdellovibrionota</taxon>
        <taxon>Oligoflexia</taxon>
        <taxon>Silvanigrellales</taxon>
        <taxon>Silvanigrellaceae</taxon>
        <taxon>Silvanigrella</taxon>
    </lineage>
</organism>
<evidence type="ECO:0000256" key="1">
    <source>
        <dbReference type="ARBA" id="ARBA00011073"/>
    </source>
</evidence>
<keyword evidence="2" id="KW-0645">Protease</keyword>
<protein>
    <submittedName>
        <fullName evidence="7">S8 family serine peptidase</fullName>
    </submittedName>
</protein>
<evidence type="ECO:0000256" key="3">
    <source>
        <dbReference type="ARBA" id="ARBA00022801"/>
    </source>
</evidence>
<evidence type="ECO:0000313" key="7">
    <source>
        <dbReference type="EMBL" id="KAB8039528.1"/>
    </source>
</evidence>
<evidence type="ECO:0000256" key="4">
    <source>
        <dbReference type="ARBA" id="ARBA00022825"/>
    </source>
</evidence>
<evidence type="ECO:0000313" key="8">
    <source>
        <dbReference type="Proteomes" id="UP000437748"/>
    </source>
</evidence>
<proteinExistence type="inferred from homology"/>
<dbReference type="GO" id="GO:0006508">
    <property type="term" value="P:proteolysis"/>
    <property type="evidence" value="ECO:0007669"/>
    <property type="project" value="UniProtKB-KW"/>
</dbReference>
<dbReference type="CDD" id="cd00306">
    <property type="entry name" value="Peptidases_S8_S53"/>
    <property type="match status" value="1"/>
</dbReference>
<comment type="caution">
    <text evidence="7">The sequence shown here is derived from an EMBL/GenBank/DDBJ whole genome shotgun (WGS) entry which is preliminary data.</text>
</comment>
<dbReference type="PANTHER" id="PTHR43806:SF11">
    <property type="entry name" value="CEREVISIN-RELATED"/>
    <property type="match status" value="1"/>
</dbReference>
<comment type="caution">
    <text evidence="5">Lacks conserved residue(s) required for the propagation of feature annotation.</text>
</comment>
<dbReference type="InterPro" id="IPR050131">
    <property type="entry name" value="Peptidase_S8_subtilisin-like"/>
</dbReference>
<sequence>MFIKNRPINKIIIILSMISNQAFSYFDYKPDYFKYINFPELFHVKNENIIVTVIDSEIANIEELNLIGKEYYISSNYKKSKEKDDAFNLHGTAMASIIGSKQFRGREEAYVGIFPSVKIINRIAMPNSGYPLSILEAASDAIFSENEFIINISGADIGTKNANDWNDLLNKTGDKNKVLIIASVGNDQRDIRTTQPDNQYWPAAYNPKNKKYKLNDPVIRVAAISFEKNLPELFITHRGTGSRYGKGRVDIGAPGFNIPFLTEDHQVKIANGTSESAAIVSGVVAIMKSCMPDANASFIKSILLETADSYEHLKEYITDGKILNAGKAIETVCKNEKEIIHANINNDNQFKSKIIFKHDLNKNEYFESPVTWKIKISNNSYNNFFLTDLDGLNHYQPKFEVSAKDDNIEYYLSESGQIITKSGNRDSMPLCLTASNLNESSWQHVGFLPCSKSYENYQKWDLNFISEKTNTADNFRMENLKLKDKDICLRMKNRHIHWGELFLSHCNEYDENSYLLKLSFIPNNRGISKVPDLNYNYFYLKSGNKYVAPNHKNFAALYSETNFKFRYDPTSMRIIGFDLKSNERNKQKCLIKSDGISKFHSGNIEDISNYTYLEIDDCSSKISPNEQFFLTSKETWNGKEQFAIYSNLESENPENLDKIFIKNFESDLTNPQKMLCTGVHNEYLWMGRCEKEVIKNWKEEHYFYFDDK</sequence>
<evidence type="ECO:0000256" key="2">
    <source>
        <dbReference type="ARBA" id="ARBA00022670"/>
    </source>
</evidence>
<dbReference type="Gene3D" id="3.40.50.200">
    <property type="entry name" value="Peptidase S8/S53 domain"/>
    <property type="match status" value="1"/>
</dbReference>
<dbReference type="GO" id="GO:0004252">
    <property type="term" value="F:serine-type endopeptidase activity"/>
    <property type="evidence" value="ECO:0007669"/>
    <property type="project" value="InterPro"/>
</dbReference>
<dbReference type="SUPFAM" id="SSF52743">
    <property type="entry name" value="Subtilisin-like"/>
    <property type="match status" value="1"/>
</dbReference>